<accession>A0A0B5BCP1</accession>
<gene>
    <name evidence="1" type="ORF">GPICK_14995</name>
</gene>
<dbReference type="Proteomes" id="UP000057609">
    <property type="component" value="Chromosome"/>
</dbReference>
<proteinExistence type="predicted"/>
<evidence type="ECO:0000313" key="1">
    <source>
        <dbReference type="EMBL" id="AJE04493.1"/>
    </source>
</evidence>
<protein>
    <submittedName>
        <fullName evidence="1">Uncharacterized protein</fullName>
    </submittedName>
</protein>
<dbReference type="EMBL" id="CP009788">
    <property type="protein sequence ID" value="AJE04493.1"/>
    <property type="molecule type" value="Genomic_DNA"/>
</dbReference>
<dbReference type="AlphaFoldDB" id="A0A0B5BCP1"/>
<sequence length="65" mass="7342">MVSPERSALNILIQPAKAIIVRIMTKVNKMTMVSKKFLTLRRGNFFLMKTRLSQETWSADNGTGA</sequence>
<dbReference type="KEGG" id="gpi:GPICK_14995"/>
<evidence type="ECO:0000313" key="2">
    <source>
        <dbReference type="Proteomes" id="UP000057609"/>
    </source>
</evidence>
<reference evidence="1 2" key="1">
    <citation type="journal article" date="2015" name="Genome Announc.">
        <title>Complete Genome of Geobacter pickeringii G13T, a Metal-Reducing Isolate from Sedimentary Kaolin Deposits.</title>
        <authorList>
            <person name="Badalamenti J.P."/>
            <person name="Bond D.R."/>
        </authorList>
    </citation>
    <scope>NUCLEOTIDE SEQUENCE [LARGE SCALE GENOMIC DNA]</scope>
    <source>
        <strain evidence="1 2">G13</strain>
    </source>
</reference>
<keyword evidence="2" id="KW-1185">Reference proteome</keyword>
<name>A0A0B5BCP1_9BACT</name>
<dbReference type="HOGENOM" id="CLU_2843622_0_0_7"/>
<organism evidence="1 2">
    <name type="scientific">Geobacter pickeringii</name>
    <dbReference type="NCBI Taxonomy" id="345632"/>
    <lineage>
        <taxon>Bacteria</taxon>
        <taxon>Pseudomonadati</taxon>
        <taxon>Thermodesulfobacteriota</taxon>
        <taxon>Desulfuromonadia</taxon>
        <taxon>Geobacterales</taxon>
        <taxon>Geobacteraceae</taxon>
        <taxon>Geobacter</taxon>
    </lineage>
</organism>
<dbReference type="STRING" id="345632.GPICK_14995"/>